<evidence type="ECO:0000256" key="1">
    <source>
        <dbReference type="ARBA" id="ARBA00005594"/>
    </source>
</evidence>
<dbReference type="NCBIfam" id="TIGR00395">
    <property type="entry name" value="leuS_arch"/>
    <property type="match status" value="1"/>
</dbReference>
<evidence type="ECO:0000256" key="9">
    <source>
        <dbReference type="RuleBase" id="RU363035"/>
    </source>
</evidence>
<evidence type="ECO:0000256" key="2">
    <source>
        <dbReference type="ARBA" id="ARBA00022490"/>
    </source>
</evidence>
<comment type="caution">
    <text evidence="8">Lacks conserved residue(s) required for the propagation of feature annotation.</text>
</comment>
<dbReference type="InParanoid" id="A0A1Q6DTH5"/>
<comment type="catalytic activity">
    <reaction evidence="8">
        <text>tRNA(Leu) + L-leucine + ATP = L-leucyl-tRNA(Leu) + AMP + diphosphate</text>
        <dbReference type="Rhea" id="RHEA:11688"/>
        <dbReference type="Rhea" id="RHEA-COMP:9613"/>
        <dbReference type="Rhea" id="RHEA-COMP:9622"/>
        <dbReference type="ChEBI" id="CHEBI:30616"/>
        <dbReference type="ChEBI" id="CHEBI:33019"/>
        <dbReference type="ChEBI" id="CHEBI:57427"/>
        <dbReference type="ChEBI" id="CHEBI:78442"/>
        <dbReference type="ChEBI" id="CHEBI:78494"/>
        <dbReference type="ChEBI" id="CHEBI:456215"/>
        <dbReference type="EC" id="6.1.1.4"/>
    </reaction>
</comment>
<feature type="domain" description="Methionyl/Valyl/Leucyl/Isoleucyl-tRNA synthetase anticodon-binding" evidence="11">
    <location>
        <begin position="688"/>
        <end position="822"/>
    </location>
</feature>
<dbReference type="Gene3D" id="3.90.740.10">
    <property type="entry name" value="Valyl/Leucyl/Isoleucyl-tRNA synthetase, editing domain"/>
    <property type="match status" value="1"/>
</dbReference>
<evidence type="ECO:0000256" key="8">
    <source>
        <dbReference type="HAMAP-Rule" id="MF_00049"/>
    </source>
</evidence>
<gene>
    <name evidence="8" type="primary">leuS</name>
    <name evidence="12" type="ORF">BTN85_0090</name>
</gene>
<evidence type="ECO:0000256" key="6">
    <source>
        <dbReference type="ARBA" id="ARBA00022917"/>
    </source>
</evidence>
<dbReference type="InterPro" id="IPR002300">
    <property type="entry name" value="aa-tRNA-synth_Ia"/>
</dbReference>
<dbReference type="Gene3D" id="3.40.50.620">
    <property type="entry name" value="HUPs"/>
    <property type="match status" value="1"/>
</dbReference>
<evidence type="ECO:0000256" key="4">
    <source>
        <dbReference type="ARBA" id="ARBA00022741"/>
    </source>
</evidence>
<evidence type="ECO:0000259" key="10">
    <source>
        <dbReference type="Pfam" id="PF00133"/>
    </source>
</evidence>
<name>A0A1Q6DTH5_METT1</name>
<comment type="caution">
    <text evidence="12">The sequence shown here is derived from an EMBL/GenBank/DDBJ whole genome shotgun (WGS) entry which is preliminary data.</text>
</comment>
<keyword evidence="2 8" id="KW-0963">Cytoplasm</keyword>
<dbReference type="PANTHER" id="PTHR45794">
    <property type="entry name" value="LEUCYL-TRNA SYNTHETASE"/>
    <property type="match status" value="1"/>
</dbReference>
<feature type="domain" description="Aminoacyl-tRNA synthetase class Ia" evidence="10">
    <location>
        <begin position="14"/>
        <end position="653"/>
    </location>
</feature>
<dbReference type="AlphaFoldDB" id="A0A1Q6DTH5"/>
<keyword evidence="7 8" id="KW-0030">Aminoacyl-tRNA synthetase</keyword>
<dbReference type="SUPFAM" id="SSF50677">
    <property type="entry name" value="ValRS/IleRS/LeuRS editing domain"/>
    <property type="match status" value="1"/>
</dbReference>
<dbReference type="HAMAP" id="MF_00049_A">
    <property type="entry name" value="Leu_tRNA_synth_A"/>
    <property type="match status" value="1"/>
</dbReference>
<evidence type="ECO:0000313" key="12">
    <source>
        <dbReference type="EMBL" id="OKY77622.1"/>
    </source>
</evidence>
<dbReference type="InterPro" id="IPR020791">
    <property type="entry name" value="Leu-tRNA-lgase_arc"/>
</dbReference>
<dbReference type="NCBIfam" id="NF008957">
    <property type="entry name" value="PRK12300.1"/>
    <property type="match status" value="1"/>
</dbReference>
<keyword evidence="3 8" id="KW-0436">Ligase</keyword>
<evidence type="ECO:0000313" key="13">
    <source>
        <dbReference type="Proteomes" id="UP000185744"/>
    </source>
</evidence>
<comment type="subcellular location">
    <subcellularLocation>
        <location evidence="8">Cytoplasm</location>
    </subcellularLocation>
</comment>
<dbReference type="GO" id="GO:0002161">
    <property type="term" value="F:aminoacyl-tRNA deacylase activity"/>
    <property type="evidence" value="ECO:0007669"/>
    <property type="project" value="InterPro"/>
</dbReference>
<dbReference type="FunCoup" id="A0A1Q6DTH5">
    <property type="interactions" value="181"/>
</dbReference>
<feature type="short sequence motif" description="'HIGH' region" evidence="8">
    <location>
        <begin position="41"/>
        <end position="51"/>
    </location>
</feature>
<evidence type="ECO:0000256" key="3">
    <source>
        <dbReference type="ARBA" id="ARBA00022598"/>
    </source>
</evidence>
<dbReference type="SUPFAM" id="SSF52374">
    <property type="entry name" value="Nucleotidylyl transferase"/>
    <property type="match status" value="1"/>
</dbReference>
<dbReference type="GO" id="GO:0005737">
    <property type="term" value="C:cytoplasm"/>
    <property type="evidence" value="ECO:0007669"/>
    <property type="project" value="UniProtKB-SubCell"/>
</dbReference>
<protein>
    <recommendedName>
        <fullName evidence="8">Leucine--tRNA ligase</fullName>
        <ecNumber evidence="8">6.1.1.4</ecNumber>
    </recommendedName>
    <alternativeName>
        <fullName evidence="8">Leucyl-tRNA synthetase</fullName>
        <shortName evidence="8">LeuRS</shortName>
    </alternativeName>
</protein>
<feature type="short sequence motif" description="'KMSKS' region" evidence="8">
    <location>
        <begin position="614"/>
        <end position="618"/>
    </location>
</feature>
<dbReference type="EC" id="6.1.1.4" evidence="8"/>
<keyword evidence="13" id="KW-1185">Reference proteome</keyword>
<dbReference type="SUPFAM" id="SSF47323">
    <property type="entry name" value="Anticodon-binding domain of a subclass of class I aminoacyl-tRNA synthetases"/>
    <property type="match status" value="1"/>
</dbReference>
<dbReference type="InterPro" id="IPR009080">
    <property type="entry name" value="tRNAsynth_Ia_anticodon-bd"/>
</dbReference>
<evidence type="ECO:0000256" key="7">
    <source>
        <dbReference type="ARBA" id="ARBA00023146"/>
    </source>
</evidence>
<keyword evidence="5 8" id="KW-0067">ATP-binding</keyword>
<dbReference type="STRING" id="1903181.BTN85_0090"/>
<dbReference type="Gene3D" id="1.10.10.720">
    <property type="entry name" value="leucyl-tRNA synthetase"/>
    <property type="match status" value="1"/>
</dbReference>
<comment type="similarity">
    <text evidence="1 8 9">Belongs to the class-I aminoacyl-tRNA synthetase family.</text>
</comment>
<dbReference type="InterPro" id="IPR009008">
    <property type="entry name" value="Val/Leu/Ile-tRNA-synth_edit"/>
</dbReference>
<dbReference type="Proteomes" id="UP000185744">
    <property type="component" value="Unassembled WGS sequence"/>
</dbReference>
<proteinExistence type="inferred from homology"/>
<dbReference type="InterPro" id="IPR001412">
    <property type="entry name" value="aa-tRNA-synth_I_CS"/>
</dbReference>
<dbReference type="InterPro" id="IPR004493">
    <property type="entry name" value="Leu-tRNA-synth_Ia_arc/euk"/>
</dbReference>
<accession>A0A1Q6DTH5</accession>
<dbReference type="PROSITE" id="PS00178">
    <property type="entry name" value="AA_TRNA_LIGASE_I"/>
    <property type="match status" value="1"/>
</dbReference>
<dbReference type="GO" id="GO:0004823">
    <property type="term" value="F:leucine-tRNA ligase activity"/>
    <property type="evidence" value="ECO:0007669"/>
    <property type="project" value="UniProtKB-UniRule"/>
</dbReference>
<dbReference type="GO" id="GO:0005524">
    <property type="term" value="F:ATP binding"/>
    <property type="evidence" value="ECO:0007669"/>
    <property type="project" value="UniProtKB-UniRule"/>
</dbReference>
<dbReference type="EMBL" id="MSDW01000001">
    <property type="protein sequence ID" value="OKY77622.1"/>
    <property type="molecule type" value="Genomic_DNA"/>
</dbReference>
<dbReference type="Gene3D" id="1.10.730.10">
    <property type="entry name" value="Isoleucyl-tRNA Synthetase, Domain 1"/>
    <property type="match status" value="1"/>
</dbReference>
<evidence type="ECO:0000256" key="5">
    <source>
        <dbReference type="ARBA" id="ARBA00022840"/>
    </source>
</evidence>
<dbReference type="Pfam" id="PF00133">
    <property type="entry name" value="tRNA-synt_1"/>
    <property type="match status" value="1"/>
</dbReference>
<dbReference type="InterPro" id="IPR013155">
    <property type="entry name" value="M/V/L/I-tRNA-synth_anticd-bd"/>
</dbReference>
<organism evidence="12 13">
    <name type="scientific">Methanohalarchaeum thermophilum</name>
    <dbReference type="NCBI Taxonomy" id="1903181"/>
    <lineage>
        <taxon>Archaea</taxon>
        <taxon>Methanobacteriati</taxon>
        <taxon>Methanobacteriota</taxon>
        <taxon>Methanonatronarchaeia</taxon>
        <taxon>Methanonatronarchaeales</taxon>
        <taxon>Methanonatronarchaeaceae</taxon>
        <taxon>Candidatus Methanohalarchaeum</taxon>
    </lineage>
</organism>
<sequence length="939" mass="110411">MIDEYKPKEIEEKWVSRWDEKDIFEVDPSNEDSFYVNVAYPYPSGSMHVGHGRTYTLPDIVARYKRMQGFNVLFPMAWHVTGTPVIGISRRIRERDEDTLDLYKNLYKVPEEKISDFENPLEIVKYFSNEYKEIMRRMGYSIDWRRQFKTVDDEYKSFITWQFRRLKEKNVIGKGTHPVKYCPNDENPLGDHDLLEGEEAEINEFYLIKFETEDGFVLPCATLRPETVFGVTNIWIKPTGDYVKINLDEKEKWIVSKKAVNKLKEQNHVVDVIEDVKGRELIGKSAQHPKTGEVPVSQGDFVDLDVASGVVMSVPAHAPYDLAATKDLETEIEPKKIIEVSGYDGIPAKRILEKYGISDQNNEDLDEATEELYGDEFSKGEMVQEIDKYGGMNVRKARDQVGKDLVNEGLAEKMYEFSEKPVVCRCGEEAIVKVLENQWFIDYKNQEWKRKTHDAIDEMDLVPDEIDSDFHHTIDWLKEWACTRKVGLGTNLPWDKDWIIEPLSDSTLYMAFYTISKYLKKEDNELTDEFFDYIFLDKGDKKEVSEKTGIAPRKIEEMKKEFEYWYPYDYRFSAKDLISNHLTFQMFHHTAIFPQNKWPQGVSVLGMGLLEGEKMSSSKGNVILLEDAIEEYGADTVRFFLASNAEPWQDFDWRENQVKSTKNNLKNLWKMLKRYLEMEGKKDLKKIDKWLLSKFNRSIKNTVEKLENHETRSAVQHSFYLFKKKLNWYKKRTNLERKGAKWTLNTISQKWIKLLSPFIPFLTEEIWSKQEKDTLLIEEDYPEPDEEYINERIEAEENLIKKVRNDINEIIEVTEKDPEEIYIYTASDWKKDILNKVSKSEKMKIGELMSDLMKEDKYRKRGDKVKDTLQDIINEIQGINKKEIKEIIEINEKKTLSRAKNFLKNEFNAKIHINEEGEGYDPKNKGKTAIPYKPALYLN</sequence>
<dbReference type="InterPro" id="IPR014729">
    <property type="entry name" value="Rossmann-like_a/b/a_fold"/>
</dbReference>
<dbReference type="PANTHER" id="PTHR45794:SF1">
    <property type="entry name" value="LEUCINE--TRNA LIGASE, CYTOPLASMIC"/>
    <property type="match status" value="1"/>
</dbReference>
<dbReference type="Gene3D" id="3.30.2320.20">
    <property type="entry name" value="Class I aminoacyl-tRNA synthetases (RS)"/>
    <property type="match status" value="1"/>
</dbReference>
<keyword evidence="4 8" id="KW-0547">Nucleotide-binding</keyword>
<dbReference type="Pfam" id="PF08264">
    <property type="entry name" value="Anticodon_1"/>
    <property type="match status" value="1"/>
</dbReference>
<evidence type="ECO:0000259" key="11">
    <source>
        <dbReference type="Pfam" id="PF08264"/>
    </source>
</evidence>
<keyword evidence="6 8" id="KW-0648">Protein biosynthesis</keyword>
<dbReference type="GO" id="GO:0006429">
    <property type="term" value="P:leucyl-tRNA aminoacylation"/>
    <property type="evidence" value="ECO:0007669"/>
    <property type="project" value="UniProtKB-UniRule"/>
</dbReference>
<reference evidence="12" key="1">
    <citation type="submission" date="2016-12" db="EMBL/GenBank/DDBJ databases">
        <title>Discovery of methanogenic haloarchaea.</title>
        <authorList>
            <person name="Sorokin D.Y."/>
            <person name="Makarova K.S."/>
            <person name="Abbas B."/>
            <person name="Ferrer M."/>
            <person name="Golyshin P.N."/>
        </authorList>
    </citation>
    <scope>NUCLEOTIDE SEQUENCE [LARGE SCALE GENOMIC DNA]</scope>
    <source>
        <strain evidence="12">HMET1</strain>
    </source>
</reference>